<dbReference type="InterPro" id="IPR016032">
    <property type="entry name" value="Sig_transdc_resp-reg_C-effctor"/>
</dbReference>
<protein>
    <submittedName>
        <fullName evidence="3">AAA family ATPase</fullName>
    </submittedName>
</protein>
<dbReference type="SUPFAM" id="SSF52540">
    <property type="entry name" value="P-loop containing nucleoside triphosphate hydrolases"/>
    <property type="match status" value="1"/>
</dbReference>
<dbReference type="SUPFAM" id="SSF46894">
    <property type="entry name" value="C-terminal effector domain of the bipartite response regulators"/>
    <property type="match status" value="1"/>
</dbReference>
<evidence type="ECO:0000313" key="4">
    <source>
        <dbReference type="Proteomes" id="UP001596011"/>
    </source>
</evidence>
<comment type="caution">
    <text evidence="3">The sequence shown here is derived from an EMBL/GenBank/DDBJ whole genome shotgun (WGS) entry which is preliminary data.</text>
</comment>
<dbReference type="Gene3D" id="1.10.10.10">
    <property type="entry name" value="Winged helix-like DNA-binding domain superfamily/Winged helix DNA-binding domain"/>
    <property type="match status" value="1"/>
</dbReference>
<feature type="domain" description="HTH luxR-type" evidence="2">
    <location>
        <begin position="778"/>
        <end position="835"/>
    </location>
</feature>
<evidence type="ECO:0000256" key="1">
    <source>
        <dbReference type="SAM" id="MobiDB-lite"/>
    </source>
</evidence>
<dbReference type="SMART" id="SM00421">
    <property type="entry name" value="HTH_LUXR"/>
    <property type="match status" value="1"/>
</dbReference>
<sequence>MDPEDGPRAGGWPAGSSGQAPDQGGGGPDRVVHGRDRELRLVEAFVTGLDPTTLVVSGLSGIGKSTTVLAALHRIGAQASAVRLVRSCSSRPYAQALSGRLHLDLSAHSMPVPVGSVPLGSVPGHELDAAGLLDAVGSAVGPQSAGPRILFVDDLDVLSAGRAAWLQQLGELAYERGWRILAAARHVPVGPLPDDVEVLDLGPLGARSLRLLLDAALRTPMAADVAERLHWWSSGNPRIALELADALSPGQRSGGAHWPGPDAVGPVARRTFQVLLGGLDVTARSRLASHPVLAAAGVLDRTVDDSAQWSVGLGTISVPPGPGDVNRLAARYPLLALLCREQARESADGGPADGRPDDGEPADAGPAPDGDRPTFPVAATLAEVILNGLHLDAVEGLSAGEREPRAAARAVGLTLLSGATWADDRARWWTPATVSPEWTDHLWWNGATAVEPAQSAAGERAAAALIQLERTGCLADPAGLRADLDVIGSTRRLDWVGVCLQVRARLLLGDAAGARRLLDSESGTSSGRTVAEVVARHLAAARVAMFEGCAADVRLCLERVTDLRPSVADWLPVRGLRAAAAAMLDGRAPTSSVPLSAEAWSTRALGEFAVDLGAAHLAVGQAERAAELLALGLERCQWPYRGRVQARADLVEAVLASRGVRDEVPRAALADPPIEPQERAGADTGAAYARLRAMLAAAGTRADCVEDWLPASHLVSPWQRLRSLVAYGRYCLAHGDRAASEPALTEGRVLARLAGTPGWRKAIDACLAGFGASDGPGWARLSGNDREFVRLALQGVTNARIAEAAYVSERTVANRLRQIYALLRVRDRKELMELAEMDPPGWLSGNG</sequence>
<reference evidence="4" key="1">
    <citation type="journal article" date="2019" name="Int. J. Syst. Evol. Microbiol.">
        <title>The Global Catalogue of Microorganisms (GCM) 10K type strain sequencing project: providing services to taxonomists for standard genome sequencing and annotation.</title>
        <authorList>
            <consortium name="The Broad Institute Genomics Platform"/>
            <consortium name="The Broad Institute Genome Sequencing Center for Infectious Disease"/>
            <person name="Wu L."/>
            <person name="Ma J."/>
        </authorList>
    </citation>
    <scope>NUCLEOTIDE SEQUENCE [LARGE SCALE GENOMIC DNA]</scope>
    <source>
        <strain evidence="4">CCUG 42722</strain>
    </source>
</reference>
<dbReference type="InterPro" id="IPR027417">
    <property type="entry name" value="P-loop_NTPase"/>
</dbReference>
<dbReference type="Proteomes" id="UP001596011">
    <property type="component" value="Unassembled WGS sequence"/>
</dbReference>
<dbReference type="EMBL" id="JBHSFI010000005">
    <property type="protein sequence ID" value="MFC4629998.1"/>
    <property type="molecule type" value="Genomic_DNA"/>
</dbReference>
<feature type="region of interest" description="Disordered" evidence="1">
    <location>
        <begin position="343"/>
        <end position="374"/>
    </location>
</feature>
<gene>
    <name evidence="3" type="ORF">ACFO6V_17240</name>
</gene>
<dbReference type="InterPro" id="IPR036388">
    <property type="entry name" value="WH-like_DNA-bd_sf"/>
</dbReference>
<evidence type="ECO:0000313" key="3">
    <source>
        <dbReference type="EMBL" id="MFC4629998.1"/>
    </source>
</evidence>
<keyword evidence="4" id="KW-1185">Reference proteome</keyword>
<name>A0ABV9HJE0_9MICO</name>
<accession>A0ABV9HJE0</accession>
<evidence type="ECO:0000259" key="2">
    <source>
        <dbReference type="SMART" id="SM00421"/>
    </source>
</evidence>
<dbReference type="Pfam" id="PF00196">
    <property type="entry name" value="GerE"/>
    <property type="match status" value="1"/>
</dbReference>
<feature type="region of interest" description="Disordered" evidence="1">
    <location>
        <begin position="1"/>
        <end position="32"/>
    </location>
</feature>
<dbReference type="InterPro" id="IPR041664">
    <property type="entry name" value="AAA_16"/>
</dbReference>
<organism evidence="3 4">
    <name type="scientific">Promicromonospora alba</name>
    <dbReference type="NCBI Taxonomy" id="1616110"/>
    <lineage>
        <taxon>Bacteria</taxon>
        <taxon>Bacillati</taxon>
        <taxon>Actinomycetota</taxon>
        <taxon>Actinomycetes</taxon>
        <taxon>Micrococcales</taxon>
        <taxon>Promicromonosporaceae</taxon>
        <taxon>Promicromonospora</taxon>
    </lineage>
</organism>
<dbReference type="RefSeq" id="WP_377137293.1">
    <property type="nucleotide sequence ID" value="NZ_JBHSFI010000005.1"/>
</dbReference>
<dbReference type="InterPro" id="IPR000792">
    <property type="entry name" value="Tscrpt_reg_LuxR_C"/>
</dbReference>
<dbReference type="Pfam" id="PF13191">
    <property type="entry name" value="AAA_16"/>
    <property type="match status" value="1"/>
</dbReference>
<proteinExistence type="predicted"/>